<sequence>MSLHNLMDPTQNSFNPLRNGLSSQGLYYSSHTLDRSLVNINVTEANAPIKRKHLSNCEEENHLDDMSRLDYKNNLKCMYANNIKDKKTKRAEQNDEAESETLNSLQKLSFDVEPQENIYYVLSLYDDARDNITNENLNEAQIVNRHEEFDNNYADSHCFKHIN</sequence>
<organism evidence="1 2">
    <name type="scientific">Sinanodonta woodiana</name>
    <name type="common">Chinese pond mussel</name>
    <name type="synonym">Anodonta woodiana</name>
    <dbReference type="NCBI Taxonomy" id="1069815"/>
    <lineage>
        <taxon>Eukaryota</taxon>
        <taxon>Metazoa</taxon>
        <taxon>Spiralia</taxon>
        <taxon>Lophotrochozoa</taxon>
        <taxon>Mollusca</taxon>
        <taxon>Bivalvia</taxon>
        <taxon>Autobranchia</taxon>
        <taxon>Heteroconchia</taxon>
        <taxon>Palaeoheterodonta</taxon>
        <taxon>Unionida</taxon>
        <taxon>Unionoidea</taxon>
        <taxon>Unionidae</taxon>
        <taxon>Unioninae</taxon>
        <taxon>Sinanodonta</taxon>
    </lineage>
</organism>
<dbReference type="Proteomes" id="UP001634394">
    <property type="component" value="Unassembled WGS sequence"/>
</dbReference>
<reference evidence="1 2" key="1">
    <citation type="submission" date="2024-11" db="EMBL/GenBank/DDBJ databases">
        <title>Chromosome-level genome assembly of the freshwater bivalve Anodonta woodiana.</title>
        <authorList>
            <person name="Chen X."/>
        </authorList>
    </citation>
    <scope>NUCLEOTIDE SEQUENCE [LARGE SCALE GENOMIC DNA]</scope>
    <source>
        <strain evidence="1">MN2024</strain>
        <tissue evidence="1">Gills</tissue>
    </source>
</reference>
<comment type="caution">
    <text evidence="1">The sequence shown here is derived from an EMBL/GenBank/DDBJ whole genome shotgun (WGS) entry which is preliminary data.</text>
</comment>
<accession>A0ABD3XIU2</accession>
<evidence type="ECO:0000313" key="2">
    <source>
        <dbReference type="Proteomes" id="UP001634394"/>
    </source>
</evidence>
<dbReference type="AlphaFoldDB" id="A0ABD3XIU2"/>
<name>A0ABD3XIU2_SINWO</name>
<dbReference type="EMBL" id="JBJQND010000002">
    <property type="protein sequence ID" value="KAL3886172.1"/>
    <property type="molecule type" value="Genomic_DNA"/>
</dbReference>
<proteinExistence type="predicted"/>
<evidence type="ECO:0000313" key="1">
    <source>
        <dbReference type="EMBL" id="KAL3886172.1"/>
    </source>
</evidence>
<gene>
    <name evidence="1" type="ORF">ACJMK2_026181</name>
</gene>
<keyword evidence="2" id="KW-1185">Reference proteome</keyword>
<protein>
    <submittedName>
        <fullName evidence="1">Uncharacterized protein</fullName>
    </submittedName>
</protein>